<accession>A0ABW9DES9</accession>
<reference evidence="1 2" key="1">
    <citation type="journal article" date="2024" name="Chem. Sci.">
        <title>Discovery of megapolipeptins by genome mining of a Burkholderiales bacteria collection.</title>
        <authorList>
            <person name="Paulo B.S."/>
            <person name="Recchia M.J.J."/>
            <person name="Lee S."/>
            <person name="Fergusson C.H."/>
            <person name="Romanowski S.B."/>
            <person name="Hernandez A."/>
            <person name="Krull N."/>
            <person name="Liu D.Y."/>
            <person name="Cavanagh H."/>
            <person name="Bos A."/>
            <person name="Gray C.A."/>
            <person name="Murphy B.T."/>
            <person name="Linington R.G."/>
            <person name="Eustaquio A.S."/>
        </authorList>
    </citation>
    <scope>NUCLEOTIDE SEQUENCE [LARGE SCALE GENOMIC DNA]</scope>
    <source>
        <strain evidence="1 2">RL17-335-BIF-A</strain>
    </source>
</reference>
<sequence length="249" mass="28314">MHHDCRWEGRREEAPKGWDGNKIASFFDRARGNQFATFANEPGIFARYSDIDEGFRLVQAKVLHRTAHWFSGFFILRSHSAFLGACQLVSAGQVVEAYALNRVVIEQALYGVFLAQRPELREVWLNRHDSGAAKAAVRTQFRISAMLDVLRNLDQTEADVAEQLYERTIDHGAHPNERALMQGMAHVEDGGDLHFEMSYLFPEGAVLDACRKTTAQCGVCALAMYRPLFRERYDILDITGLLDHLKRDL</sequence>
<comment type="caution">
    <text evidence="1">The sequence shown here is derived from an EMBL/GenBank/DDBJ whole genome shotgun (WGS) entry which is preliminary data.</text>
</comment>
<name>A0ABW9DES9_9BURK</name>
<dbReference type="RefSeq" id="WP_408217922.1">
    <property type="nucleotide sequence ID" value="NZ_JAQQBZ010000029.1"/>
</dbReference>
<dbReference type="EMBL" id="JAQQBZ010000029">
    <property type="protein sequence ID" value="MFM0597264.1"/>
    <property type="molecule type" value="Genomic_DNA"/>
</dbReference>
<proteinExistence type="predicted"/>
<dbReference type="Proteomes" id="UP001629367">
    <property type="component" value="Unassembled WGS sequence"/>
</dbReference>
<keyword evidence="2" id="KW-1185">Reference proteome</keyword>
<evidence type="ECO:0000313" key="2">
    <source>
        <dbReference type="Proteomes" id="UP001629367"/>
    </source>
</evidence>
<protein>
    <submittedName>
        <fullName evidence="1">Uncharacterized protein</fullName>
    </submittedName>
</protein>
<organism evidence="1 2">
    <name type="scientific">Paraburkholderia dilworthii</name>
    <dbReference type="NCBI Taxonomy" id="948106"/>
    <lineage>
        <taxon>Bacteria</taxon>
        <taxon>Pseudomonadati</taxon>
        <taxon>Pseudomonadota</taxon>
        <taxon>Betaproteobacteria</taxon>
        <taxon>Burkholderiales</taxon>
        <taxon>Burkholderiaceae</taxon>
        <taxon>Paraburkholderia</taxon>
    </lineage>
</organism>
<evidence type="ECO:0000313" key="1">
    <source>
        <dbReference type="EMBL" id="MFM0597264.1"/>
    </source>
</evidence>
<gene>
    <name evidence="1" type="ORF">PQQ68_29950</name>
</gene>